<evidence type="ECO:0000256" key="1">
    <source>
        <dbReference type="SAM" id="MobiDB-lite"/>
    </source>
</evidence>
<comment type="caution">
    <text evidence="3">The sequence shown here is derived from an EMBL/GenBank/DDBJ whole genome shotgun (WGS) entry which is preliminary data.</text>
</comment>
<protein>
    <submittedName>
        <fullName evidence="3">Uncharacterized protein</fullName>
    </submittedName>
</protein>
<evidence type="ECO:0000313" key="4">
    <source>
        <dbReference type="Proteomes" id="UP001302676"/>
    </source>
</evidence>
<reference evidence="3" key="2">
    <citation type="submission" date="2023-05" db="EMBL/GenBank/DDBJ databases">
        <authorList>
            <consortium name="Lawrence Berkeley National Laboratory"/>
            <person name="Steindorff A."/>
            <person name="Hensen N."/>
            <person name="Bonometti L."/>
            <person name="Westerberg I."/>
            <person name="Brannstrom I.O."/>
            <person name="Guillou S."/>
            <person name="Cros-Aarteil S."/>
            <person name="Calhoun S."/>
            <person name="Haridas S."/>
            <person name="Kuo A."/>
            <person name="Mondo S."/>
            <person name="Pangilinan J."/>
            <person name="Riley R."/>
            <person name="Labutti K."/>
            <person name="Andreopoulos B."/>
            <person name="Lipzen A."/>
            <person name="Chen C."/>
            <person name="Yanf M."/>
            <person name="Daum C."/>
            <person name="Ng V."/>
            <person name="Clum A."/>
            <person name="Ohm R."/>
            <person name="Martin F."/>
            <person name="Silar P."/>
            <person name="Natvig D."/>
            <person name="Lalanne C."/>
            <person name="Gautier V."/>
            <person name="Ament-Velasquez S.L."/>
            <person name="Kruys A."/>
            <person name="Hutchinson M.I."/>
            <person name="Powell A.J."/>
            <person name="Barry K."/>
            <person name="Miller A.N."/>
            <person name="Grigoriev I.V."/>
            <person name="Debuchy R."/>
            <person name="Gladieux P."/>
            <person name="Thoren M.H."/>
            <person name="Johannesson H."/>
        </authorList>
    </citation>
    <scope>NUCLEOTIDE SEQUENCE</scope>
    <source>
        <strain evidence="3">CBS 141.50</strain>
    </source>
</reference>
<proteinExistence type="predicted"/>
<dbReference type="EMBL" id="MU853600">
    <property type="protein sequence ID" value="KAK4142183.1"/>
    <property type="molecule type" value="Genomic_DNA"/>
</dbReference>
<feature type="compositionally biased region" description="Low complexity" evidence="1">
    <location>
        <begin position="204"/>
        <end position="227"/>
    </location>
</feature>
<feature type="compositionally biased region" description="Low complexity" evidence="1">
    <location>
        <begin position="154"/>
        <end position="178"/>
    </location>
</feature>
<reference evidence="3" key="1">
    <citation type="journal article" date="2023" name="Mol. Phylogenet. Evol.">
        <title>Genome-scale phylogeny and comparative genomics of the fungal order Sordariales.</title>
        <authorList>
            <person name="Hensen N."/>
            <person name="Bonometti L."/>
            <person name="Westerberg I."/>
            <person name="Brannstrom I.O."/>
            <person name="Guillou S."/>
            <person name="Cros-Aarteil S."/>
            <person name="Calhoun S."/>
            <person name="Haridas S."/>
            <person name="Kuo A."/>
            <person name="Mondo S."/>
            <person name="Pangilinan J."/>
            <person name="Riley R."/>
            <person name="LaButti K."/>
            <person name="Andreopoulos B."/>
            <person name="Lipzen A."/>
            <person name="Chen C."/>
            <person name="Yan M."/>
            <person name="Daum C."/>
            <person name="Ng V."/>
            <person name="Clum A."/>
            <person name="Steindorff A."/>
            <person name="Ohm R.A."/>
            <person name="Martin F."/>
            <person name="Silar P."/>
            <person name="Natvig D.O."/>
            <person name="Lalanne C."/>
            <person name="Gautier V."/>
            <person name="Ament-Velasquez S.L."/>
            <person name="Kruys A."/>
            <person name="Hutchinson M.I."/>
            <person name="Powell A.J."/>
            <person name="Barry K."/>
            <person name="Miller A.N."/>
            <person name="Grigoriev I.V."/>
            <person name="Debuchy R."/>
            <person name="Gladieux P."/>
            <person name="Hiltunen Thoren M."/>
            <person name="Johannesson H."/>
        </authorList>
    </citation>
    <scope>NUCLEOTIDE SEQUENCE</scope>
    <source>
        <strain evidence="3">CBS 141.50</strain>
    </source>
</reference>
<dbReference type="AlphaFoldDB" id="A0AAN6UZV0"/>
<feature type="compositionally biased region" description="Polar residues" evidence="1">
    <location>
        <begin position="135"/>
        <end position="152"/>
    </location>
</feature>
<dbReference type="Proteomes" id="UP001302676">
    <property type="component" value="Unassembled WGS sequence"/>
</dbReference>
<keyword evidence="2" id="KW-0732">Signal</keyword>
<feature type="signal peptide" evidence="2">
    <location>
        <begin position="1"/>
        <end position="19"/>
    </location>
</feature>
<organism evidence="3 4">
    <name type="scientific">Dichotomopilus funicola</name>
    <dbReference type="NCBI Taxonomy" id="1934379"/>
    <lineage>
        <taxon>Eukaryota</taxon>
        <taxon>Fungi</taxon>
        <taxon>Dikarya</taxon>
        <taxon>Ascomycota</taxon>
        <taxon>Pezizomycotina</taxon>
        <taxon>Sordariomycetes</taxon>
        <taxon>Sordariomycetidae</taxon>
        <taxon>Sordariales</taxon>
        <taxon>Chaetomiaceae</taxon>
        <taxon>Dichotomopilus</taxon>
    </lineage>
</organism>
<accession>A0AAN6UZV0</accession>
<evidence type="ECO:0000256" key="2">
    <source>
        <dbReference type="SAM" id="SignalP"/>
    </source>
</evidence>
<keyword evidence="4" id="KW-1185">Reference proteome</keyword>
<feature type="chain" id="PRO_5042854426" evidence="2">
    <location>
        <begin position="20"/>
        <end position="281"/>
    </location>
</feature>
<gene>
    <name evidence="3" type="ORF">C8A04DRAFT_13401</name>
</gene>
<name>A0AAN6UZV0_9PEZI</name>
<dbReference type="RefSeq" id="XP_062635554.1">
    <property type="nucleotide sequence ID" value="XM_062777695.1"/>
</dbReference>
<sequence length="281" mass="28444">MQRSGIVGVALHLLALGSAHDVKFSRWNALEANFAANGVYRRQSTPPGYHPEFGSCGSGTTCENACGANWESCQASTGLSLFCYNKVDLGQSCCENGSGRACDKGFYCAWQEFGGRVWCCEDGQSLEDCGLPQDAITSKQPTSTAGTPSTSHEGGPSSSAKPTGSTTGTGGFPTTDSHCPAETVTKTVVSTVLVAATTVTVTEAGSGCSTGPHSSHSTAASGTSYSSWDPTTITGPPVSSATYSSWPPANGTSTSSIATAGASGLTVNGLGLAAALLALWV</sequence>
<evidence type="ECO:0000313" key="3">
    <source>
        <dbReference type="EMBL" id="KAK4142183.1"/>
    </source>
</evidence>
<feature type="region of interest" description="Disordered" evidence="1">
    <location>
        <begin position="131"/>
        <end position="178"/>
    </location>
</feature>
<feature type="region of interest" description="Disordered" evidence="1">
    <location>
        <begin position="204"/>
        <end position="228"/>
    </location>
</feature>
<dbReference type="GeneID" id="87814308"/>